<evidence type="ECO:0000313" key="5">
    <source>
        <dbReference type="Proteomes" id="UP000324800"/>
    </source>
</evidence>
<dbReference type="GO" id="GO:0008270">
    <property type="term" value="F:zinc ion binding"/>
    <property type="evidence" value="ECO:0007669"/>
    <property type="project" value="UniProtKB-KW"/>
</dbReference>
<dbReference type="Gene3D" id="3.30.40.10">
    <property type="entry name" value="Zinc/RING finger domain, C3HC4 (zinc finger)"/>
    <property type="match status" value="1"/>
</dbReference>
<dbReference type="Proteomes" id="UP000324800">
    <property type="component" value="Unassembled WGS sequence"/>
</dbReference>
<dbReference type="PROSITE" id="PS50053">
    <property type="entry name" value="UBIQUITIN_2"/>
    <property type="match status" value="3"/>
</dbReference>
<reference evidence="4 5" key="1">
    <citation type="submission" date="2019-03" db="EMBL/GenBank/DDBJ databases">
        <title>Single cell metagenomics reveals metabolic interactions within the superorganism composed of flagellate Streblomastix strix and complex community of Bacteroidetes bacteria on its surface.</title>
        <authorList>
            <person name="Treitli S.C."/>
            <person name="Kolisko M."/>
            <person name="Husnik F."/>
            <person name="Keeling P."/>
            <person name="Hampl V."/>
        </authorList>
    </citation>
    <scope>NUCLEOTIDE SEQUENCE [LARGE SCALE GENOMIC DNA]</scope>
    <source>
        <strain evidence="4">ST1C</strain>
    </source>
</reference>
<keyword evidence="1" id="KW-0862">Zinc</keyword>
<dbReference type="AlphaFoldDB" id="A0A5J4VCD0"/>
<dbReference type="Pfam" id="PF13639">
    <property type="entry name" value="zf-RING_2"/>
    <property type="match status" value="1"/>
</dbReference>
<feature type="domain" description="Ubiquitin-like" evidence="2">
    <location>
        <begin position="118"/>
        <end position="187"/>
    </location>
</feature>
<dbReference type="InterPro" id="IPR000626">
    <property type="entry name" value="Ubiquitin-like_dom"/>
</dbReference>
<evidence type="ECO:0000313" key="4">
    <source>
        <dbReference type="EMBL" id="KAA6380179.1"/>
    </source>
</evidence>
<dbReference type="EMBL" id="SNRW01008060">
    <property type="protein sequence ID" value="KAA6380179.1"/>
    <property type="molecule type" value="Genomic_DNA"/>
</dbReference>
<dbReference type="Gene3D" id="3.10.20.90">
    <property type="entry name" value="Phosphatidylinositol 3-kinase Catalytic Subunit, Chain A, domain 1"/>
    <property type="match status" value="3"/>
</dbReference>
<dbReference type="PRINTS" id="PR00348">
    <property type="entry name" value="UBIQUITIN"/>
</dbReference>
<keyword evidence="1" id="KW-0479">Metal-binding</keyword>
<dbReference type="InterPro" id="IPR050158">
    <property type="entry name" value="Ubiquitin_ubiquitin-like"/>
</dbReference>
<comment type="caution">
    <text evidence="4">The sequence shown here is derived from an EMBL/GenBank/DDBJ whole genome shotgun (WGS) entry which is preliminary data.</text>
</comment>
<feature type="domain" description="RING-type" evidence="3">
    <location>
        <begin position="607"/>
        <end position="648"/>
    </location>
</feature>
<name>A0A5J4VCD0_9EUKA</name>
<organism evidence="4 5">
    <name type="scientific">Streblomastix strix</name>
    <dbReference type="NCBI Taxonomy" id="222440"/>
    <lineage>
        <taxon>Eukaryota</taxon>
        <taxon>Metamonada</taxon>
        <taxon>Preaxostyla</taxon>
        <taxon>Oxymonadida</taxon>
        <taxon>Streblomastigidae</taxon>
        <taxon>Streblomastix</taxon>
    </lineage>
</organism>
<protein>
    <submittedName>
        <fullName evidence="4">Putative ring and ubiquitin domain containing protein</fullName>
    </submittedName>
</protein>
<dbReference type="SMART" id="SM00184">
    <property type="entry name" value="RING"/>
    <property type="match status" value="1"/>
</dbReference>
<keyword evidence="1" id="KW-0863">Zinc-finger</keyword>
<dbReference type="InterPro" id="IPR029071">
    <property type="entry name" value="Ubiquitin-like_domsf"/>
</dbReference>
<dbReference type="InterPro" id="IPR019956">
    <property type="entry name" value="Ubiquitin_dom"/>
</dbReference>
<evidence type="ECO:0000259" key="2">
    <source>
        <dbReference type="PROSITE" id="PS50053"/>
    </source>
</evidence>
<proteinExistence type="predicted"/>
<dbReference type="PANTHER" id="PTHR10666">
    <property type="entry name" value="UBIQUITIN"/>
    <property type="match status" value="1"/>
</dbReference>
<gene>
    <name evidence="4" type="ORF">EZS28_024293</name>
</gene>
<dbReference type="FunFam" id="3.10.20.90:FF:000205">
    <property type="entry name" value="2'-5'-oligoadenylate synthase-like protein 2"/>
    <property type="match status" value="1"/>
</dbReference>
<evidence type="ECO:0000256" key="1">
    <source>
        <dbReference type="PROSITE-ProRule" id="PRU00175"/>
    </source>
</evidence>
<dbReference type="CDD" id="cd17039">
    <property type="entry name" value="Ubl_ubiquitin_like"/>
    <property type="match status" value="2"/>
</dbReference>
<dbReference type="CDD" id="cd16448">
    <property type="entry name" value="RING-H2"/>
    <property type="match status" value="1"/>
</dbReference>
<dbReference type="InterPro" id="IPR001841">
    <property type="entry name" value="Znf_RING"/>
</dbReference>
<accession>A0A5J4VCD0</accession>
<dbReference type="SUPFAM" id="SSF54236">
    <property type="entry name" value="Ubiquitin-like"/>
    <property type="match status" value="3"/>
</dbReference>
<sequence>MRNSDTLLDIQSKNEILCGKAPDRLKVVFVNNENLGQRIYIEGINERTQFSYVAQKVMEYLKVSGLDLSIVPEYSKAIKLFTNQRLVKGEGRQISIEAATGFLTSGITCCVESRIEMGNIRVHFEKQGKFFNIPYHPEDTVLVLKRKISERTKIPFEKQLMKFKQRILTNSQKMRQIGIQEADEVYIETDTRQLSVMLQNGEKIQIQAENDQTIGQIFSIACSLAELSLDGLNIYYNSNPIIMSMLIGELDINQEKHDQFAIMNRKQTDYIHIYVRIRAKSVDFIVNRIDTIRDVKNLIQIKEGISYENQKLFFKELLLDDNQTLQDQNIRNWNVLDLELPRSSNNQQIQQTPSTESISIVQKPSQTPVSKSNDEIQIFVKAISGETITVNLRLSDSIDILKQKINEKQHISIQKQLLFFAGKKLENGKQLKDYKIQNYATLNLELRLLGGLPPKVFTNIENANFHQSMISYSAPAWRCTASGLTLEGLCKNPSCQANDQRVICNYGYTDFDLFLNEPKCPMCNQAIYALSPGFSKCLWRIHYKKANKSVSSFPWKKNEEHQAICSQEAGFSEYDRLVIHAVQSTSTWKMPVKEGKAEEIFPIGESCGLCHKKQDIQANVMALRCGHSYHRNCTMNWIARKLQCPHCDLPFEQVL</sequence>
<dbReference type="SUPFAM" id="SSF57850">
    <property type="entry name" value="RING/U-box"/>
    <property type="match status" value="1"/>
</dbReference>
<dbReference type="InterPro" id="IPR013083">
    <property type="entry name" value="Znf_RING/FYVE/PHD"/>
</dbReference>
<evidence type="ECO:0000259" key="3">
    <source>
        <dbReference type="PROSITE" id="PS50089"/>
    </source>
</evidence>
<dbReference type="SMART" id="SM00213">
    <property type="entry name" value="UBQ"/>
    <property type="match status" value="3"/>
</dbReference>
<dbReference type="PROSITE" id="PS50089">
    <property type="entry name" value="ZF_RING_2"/>
    <property type="match status" value="1"/>
</dbReference>
<feature type="domain" description="Ubiquitin-like" evidence="2">
    <location>
        <begin position="271"/>
        <end position="345"/>
    </location>
</feature>
<dbReference type="Pfam" id="PF00240">
    <property type="entry name" value="ubiquitin"/>
    <property type="match status" value="3"/>
</dbReference>
<feature type="domain" description="Ubiquitin-like" evidence="2">
    <location>
        <begin position="376"/>
        <end position="451"/>
    </location>
</feature>